<dbReference type="RefSeq" id="WP_259427916.1">
    <property type="nucleotide sequence ID" value="NZ_JANWTC010000006.1"/>
</dbReference>
<dbReference type="Proteomes" id="UP001205965">
    <property type="component" value="Unassembled WGS sequence"/>
</dbReference>
<gene>
    <name evidence="1" type="ORF">NYP18_09250</name>
</gene>
<reference evidence="1 2" key="1">
    <citation type="submission" date="2022-08" db="EMBL/GenBank/DDBJ databases">
        <title>YIM 101645 draft genome.</title>
        <authorList>
            <person name="Chen X."/>
        </authorList>
    </citation>
    <scope>NUCLEOTIDE SEQUENCE [LARGE SCALE GENOMIC DNA]</scope>
    <source>
        <strain evidence="1 2">YIM 101645</strain>
    </source>
</reference>
<evidence type="ECO:0000313" key="2">
    <source>
        <dbReference type="Proteomes" id="UP001205965"/>
    </source>
</evidence>
<accession>A0ABT2FX79</accession>
<comment type="caution">
    <text evidence="1">The sequence shown here is derived from an EMBL/GenBank/DDBJ whole genome shotgun (WGS) entry which is preliminary data.</text>
</comment>
<protein>
    <submittedName>
        <fullName evidence="1">Uncharacterized protein</fullName>
    </submittedName>
</protein>
<organism evidence="1 2">
    <name type="scientific">Corynebacterium lemuris</name>
    <dbReference type="NCBI Taxonomy" id="1859292"/>
    <lineage>
        <taxon>Bacteria</taxon>
        <taxon>Bacillati</taxon>
        <taxon>Actinomycetota</taxon>
        <taxon>Actinomycetes</taxon>
        <taxon>Mycobacteriales</taxon>
        <taxon>Corynebacteriaceae</taxon>
        <taxon>Corynebacterium</taxon>
    </lineage>
</organism>
<dbReference type="EMBL" id="JANWTC010000006">
    <property type="protein sequence ID" value="MCS5479845.1"/>
    <property type="molecule type" value="Genomic_DNA"/>
</dbReference>
<sequence>MKLTPISKPLTLFGEGFPTGVVAAPVGSIYTDVFATNGAIRWIKTAGTGTGGWSVMSGTTGWRRLHSPTVPTEWGEILFQIDAIREENNVTMNFTAYRPGGDNGTRRVLTVPSGFRTDKALFSVPLLDRDNRPAVNYFDISVTGEMTMQHLPTSTGRHYGSISWRCSSAWPIVLPGTPV</sequence>
<evidence type="ECO:0000313" key="1">
    <source>
        <dbReference type="EMBL" id="MCS5479845.1"/>
    </source>
</evidence>
<name>A0ABT2FX79_9CORY</name>
<proteinExistence type="predicted"/>
<keyword evidence="2" id="KW-1185">Reference proteome</keyword>